<evidence type="ECO:0000313" key="1">
    <source>
        <dbReference type="EMBL" id="GAJ20875.1"/>
    </source>
</evidence>
<name>X1W0V7_9ZZZZ</name>
<proteinExistence type="predicted"/>
<feature type="non-terminal residue" evidence="1">
    <location>
        <position position="95"/>
    </location>
</feature>
<protein>
    <recommendedName>
        <fullName evidence="2">Rieske domain-containing protein</fullName>
    </recommendedName>
</protein>
<sequence>MISNLSKILLIALSLLIFVTCTKKKEETIPNTYVNFTIRLDDPKFTDLHAIGNSVIITSEYAGRRSAGYDYNGIIVYRFSENEFYAFDRTCPFNI</sequence>
<organism evidence="1">
    <name type="scientific">marine sediment metagenome</name>
    <dbReference type="NCBI Taxonomy" id="412755"/>
    <lineage>
        <taxon>unclassified sequences</taxon>
        <taxon>metagenomes</taxon>
        <taxon>ecological metagenomes</taxon>
    </lineage>
</organism>
<dbReference type="EMBL" id="BARW01035502">
    <property type="protein sequence ID" value="GAJ20875.1"/>
    <property type="molecule type" value="Genomic_DNA"/>
</dbReference>
<accession>X1W0V7</accession>
<reference evidence="1" key="1">
    <citation type="journal article" date="2014" name="Front. Microbiol.">
        <title>High frequency of phylogenetically diverse reductive dehalogenase-homologous genes in deep subseafloor sedimentary metagenomes.</title>
        <authorList>
            <person name="Kawai M."/>
            <person name="Futagami T."/>
            <person name="Toyoda A."/>
            <person name="Takaki Y."/>
            <person name="Nishi S."/>
            <person name="Hori S."/>
            <person name="Arai W."/>
            <person name="Tsubouchi T."/>
            <person name="Morono Y."/>
            <person name="Uchiyama I."/>
            <person name="Ito T."/>
            <person name="Fujiyama A."/>
            <person name="Inagaki F."/>
            <person name="Takami H."/>
        </authorList>
    </citation>
    <scope>NUCLEOTIDE SEQUENCE</scope>
    <source>
        <strain evidence="1">Expedition CK06-06</strain>
    </source>
</reference>
<gene>
    <name evidence="1" type="ORF">S12H4_55355</name>
</gene>
<evidence type="ECO:0008006" key="2">
    <source>
        <dbReference type="Google" id="ProtNLM"/>
    </source>
</evidence>
<comment type="caution">
    <text evidence="1">The sequence shown here is derived from an EMBL/GenBank/DDBJ whole genome shotgun (WGS) entry which is preliminary data.</text>
</comment>
<dbReference type="AlphaFoldDB" id="X1W0V7"/>